<gene>
    <name evidence="2" type="ORF">EV383_2118</name>
</gene>
<dbReference type="AlphaFoldDB" id="A0A4Q7UVZ2"/>
<keyword evidence="3" id="KW-1185">Reference proteome</keyword>
<evidence type="ECO:0000313" key="3">
    <source>
        <dbReference type="Proteomes" id="UP000291591"/>
    </source>
</evidence>
<name>A0A4Q7UVZ2_PSEST</name>
<comment type="caution">
    <text evidence="2">The sequence shown here is derived from an EMBL/GenBank/DDBJ whole genome shotgun (WGS) entry which is preliminary data.</text>
</comment>
<evidence type="ECO:0000259" key="1">
    <source>
        <dbReference type="Pfam" id="PF01738"/>
    </source>
</evidence>
<dbReference type="Gene3D" id="3.40.50.1820">
    <property type="entry name" value="alpha/beta hydrolase"/>
    <property type="match status" value="1"/>
</dbReference>
<accession>A0A4Q7UVZ2</accession>
<dbReference type="Pfam" id="PF01738">
    <property type="entry name" value="DLH"/>
    <property type="match status" value="1"/>
</dbReference>
<dbReference type="RefSeq" id="WP_130289743.1">
    <property type="nucleotide sequence ID" value="NZ_SHKL01000001.1"/>
</dbReference>
<evidence type="ECO:0000313" key="2">
    <source>
        <dbReference type="EMBL" id="RZT85254.1"/>
    </source>
</evidence>
<dbReference type="GO" id="GO:0016787">
    <property type="term" value="F:hydrolase activity"/>
    <property type="evidence" value="ECO:0007669"/>
    <property type="project" value="InterPro"/>
</dbReference>
<dbReference type="SUPFAM" id="SSF53474">
    <property type="entry name" value="alpha/beta-Hydrolases"/>
    <property type="match status" value="1"/>
</dbReference>
<organism evidence="2 3">
    <name type="scientific">Pseudonocardia sediminis</name>
    <dbReference type="NCBI Taxonomy" id="1397368"/>
    <lineage>
        <taxon>Bacteria</taxon>
        <taxon>Bacillati</taxon>
        <taxon>Actinomycetota</taxon>
        <taxon>Actinomycetes</taxon>
        <taxon>Pseudonocardiales</taxon>
        <taxon>Pseudonocardiaceae</taxon>
        <taxon>Pseudonocardia</taxon>
    </lineage>
</organism>
<reference evidence="2 3" key="1">
    <citation type="submission" date="2019-02" db="EMBL/GenBank/DDBJ databases">
        <title>Sequencing the genomes of 1000 actinobacteria strains.</title>
        <authorList>
            <person name="Klenk H.-P."/>
        </authorList>
    </citation>
    <scope>NUCLEOTIDE SEQUENCE [LARGE SCALE GENOMIC DNA]</scope>
    <source>
        <strain evidence="2 3">DSM 45779</strain>
    </source>
</reference>
<dbReference type="PANTHER" id="PTHR46623:SF6">
    <property type="entry name" value="ALPHA_BETA-HYDROLASES SUPERFAMILY PROTEIN"/>
    <property type="match status" value="1"/>
</dbReference>
<dbReference type="OrthoDB" id="3208682at2"/>
<dbReference type="InterPro" id="IPR029058">
    <property type="entry name" value="AB_hydrolase_fold"/>
</dbReference>
<sequence length="238" mass="25359">MTVESDVSIPSLNGGTLPGFLVRPEDTAGSAPHPALLMIYEAFGMTAEMRRIARELAAEGYTVLVPDLFARGKIRALCVAATMNAMNTGKGAALGDLESARRWLVGQPTVDGDRIGTIGFCMGGGFALLLADTGLYKVSAPFYGRAPLPLERACPVVGSYGGRDGFIGDYGDELEADLTRNGVPHDVKTYPEAGHSFMTRTEGVSGAIASRTPMHAEYHEASATDAMNRVLTFFREHL</sequence>
<dbReference type="Proteomes" id="UP000291591">
    <property type="component" value="Unassembled WGS sequence"/>
</dbReference>
<dbReference type="InterPro" id="IPR002925">
    <property type="entry name" value="Dienelactn_hydro"/>
</dbReference>
<dbReference type="EMBL" id="SHKL01000001">
    <property type="protein sequence ID" value="RZT85254.1"/>
    <property type="molecule type" value="Genomic_DNA"/>
</dbReference>
<dbReference type="InterPro" id="IPR051049">
    <property type="entry name" value="Dienelactone_hydrolase-like"/>
</dbReference>
<proteinExistence type="predicted"/>
<dbReference type="PANTHER" id="PTHR46623">
    <property type="entry name" value="CARBOXYMETHYLENEBUTENOLIDASE-RELATED"/>
    <property type="match status" value="1"/>
</dbReference>
<protein>
    <submittedName>
        <fullName evidence="2">Carboxymethylenebutenolidase</fullName>
    </submittedName>
</protein>
<feature type="domain" description="Dienelactone hydrolase" evidence="1">
    <location>
        <begin position="19"/>
        <end position="237"/>
    </location>
</feature>